<dbReference type="SUPFAM" id="SSF48403">
    <property type="entry name" value="Ankyrin repeat"/>
    <property type="match status" value="2"/>
</dbReference>
<dbReference type="Pfam" id="PF00023">
    <property type="entry name" value="Ank"/>
    <property type="match status" value="2"/>
</dbReference>
<dbReference type="InterPro" id="IPR054471">
    <property type="entry name" value="GPIID_WHD"/>
</dbReference>
<keyword evidence="2" id="KW-0040">ANK repeat</keyword>
<dbReference type="Pfam" id="PF01048">
    <property type="entry name" value="PNP_UDP_1"/>
    <property type="match status" value="1"/>
</dbReference>
<feature type="repeat" description="ANK" evidence="2">
    <location>
        <begin position="1294"/>
        <end position="1326"/>
    </location>
</feature>
<evidence type="ECO:0000256" key="2">
    <source>
        <dbReference type="PROSITE-ProRule" id="PRU00023"/>
    </source>
</evidence>
<dbReference type="SUPFAM" id="SSF52540">
    <property type="entry name" value="P-loop containing nucleoside triphosphate hydrolases"/>
    <property type="match status" value="1"/>
</dbReference>
<evidence type="ECO:0000259" key="4">
    <source>
        <dbReference type="Pfam" id="PF01048"/>
    </source>
</evidence>
<dbReference type="Pfam" id="PF12796">
    <property type="entry name" value="Ank_2"/>
    <property type="match status" value="2"/>
</dbReference>
<protein>
    <submittedName>
        <fullName evidence="7">Uncharacterized protein</fullName>
    </submittedName>
</protein>
<dbReference type="EMBL" id="KV878700">
    <property type="protein sequence ID" value="OJJ66288.1"/>
    <property type="molecule type" value="Genomic_DNA"/>
</dbReference>
<organism evidence="7 8">
    <name type="scientific">Aspergillus brasiliensis (strain CBS 101740 / IMI 381727 / IBT 21946)</name>
    <dbReference type="NCBI Taxonomy" id="767769"/>
    <lineage>
        <taxon>Eukaryota</taxon>
        <taxon>Fungi</taxon>
        <taxon>Dikarya</taxon>
        <taxon>Ascomycota</taxon>
        <taxon>Pezizomycotina</taxon>
        <taxon>Eurotiomycetes</taxon>
        <taxon>Eurotiomycetidae</taxon>
        <taxon>Eurotiales</taxon>
        <taxon>Aspergillaceae</taxon>
        <taxon>Aspergillus</taxon>
        <taxon>Aspergillus subgen. Circumdati</taxon>
    </lineage>
</organism>
<dbReference type="InterPro" id="IPR035994">
    <property type="entry name" value="Nucleoside_phosphorylase_sf"/>
</dbReference>
<evidence type="ECO:0000259" key="5">
    <source>
        <dbReference type="Pfam" id="PF22939"/>
    </source>
</evidence>
<proteinExistence type="predicted"/>
<dbReference type="Gene3D" id="3.40.50.300">
    <property type="entry name" value="P-loop containing nucleotide triphosphate hydrolases"/>
    <property type="match status" value="1"/>
</dbReference>
<feature type="domain" description="Nucleoside phosphorylase" evidence="4">
    <location>
        <begin position="27"/>
        <end position="147"/>
    </location>
</feature>
<evidence type="ECO:0000256" key="1">
    <source>
        <dbReference type="ARBA" id="ARBA00022737"/>
    </source>
</evidence>
<dbReference type="PROSITE" id="PS50297">
    <property type="entry name" value="ANK_REP_REGION"/>
    <property type="match status" value="5"/>
</dbReference>
<dbReference type="GO" id="GO:0009116">
    <property type="term" value="P:nucleoside metabolic process"/>
    <property type="evidence" value="ECO:0007669"/>
    <property type="project" value="InterPro"/>
</dbReference>
<feature type="domain" description="GPI inositol-deacylase winged helix" evidence="5">
    <location>
        <begin position="673"/>
        <end position="760"/>
    </location>
</feature>
<evidence type="ECO:0000256" key="3">
    <source>
        <dbReference type="SAM" id="MobiDB-lite"/>
    </source>
</evidence>
<dbReference type="PANTHER" id="PTHR46082">
    <property type="entry name" value="ATP/GTP-BINDING PROTEIN-RELATED"/>
    <property type="match status" value="1"/>
</dbReference>
<dbReference type="Gene3D" id="1.25.40.20">
    <property type="entry name" value="Ankyrin repeat-containing domain"/>
    <property type="match status" value="4"/>
</dbReference>
<sequence>MKSESDPGITGHQQTPPQPDGRHEFGVAILCALPHEASAVHALFDHEYDAQMYGKSPNDRNTYSTGIIGGHNVVLVHMPNMGIAAAATAAAYLHTSFEGIRLALVVGICGGAPQGGDSPSREILLGDVVFSDGLIQYRFGRQYPHNRFLRKETPRDILPRPGNELRAVLAKLKTSQGREWLGRTTRSILCELRETLCDGLRHPGAALDCLFDSHYMHKHPKGSDCQLCAKDGERYDICELAAESSCVQLGCHPAKQIQRQRQHVDFQPDIHFGLIASGDTVMKSGSDRDAISGRDKVIAFEMEGAGVWETCTNTLVIKGVCDYADSHKCRTWQRYAAFTAAAATKAFLRMWSPGSSSSARFEGRTMWCDRVLDILRKLDQSPYQDRKERNPERVLGTCEWFVRHALFQRWKESKQACMLWVSADPGCGKSVLAKYLVDSVLVSTQTRTTCYYFFKDDFPDQRSVTCALCCLLRQILLQNETLFSQRLVERMSVAGERLTNSFHTLWELLLDVSGSPRAGEIVCVLDAFDECEPSGRVQLAQALCKLYNAPKNINLKFLITSRPYGEILRGFQPLECPGLPVIHLSGENDVESRQIATEIGLYVRARVKRMREKLKLSIPEERLLLKELLKVPNRTYLWVRLTIDVIERDIDIDKTGIKAAISCLPETVDEAYEKILRRCRDPRKAKRIFHIMVATTRPLTVKEMDVALAVTASHKKHGDLELKQEDRLHAIIREMCGLFVTVIDGHVYFLHETSRTFLVKPKGTKNNGRACENISWKHSIILHDAHYLVTQICSTYLLLEEFGKSNALRHISAERYAFLDYAATFWTLHARQALTVDSSLLLSMLQLIDVQSQCYKTWTRIYFSRGDDRCLLKVDSLIIAAYFGLCPLVSSLLSTGDTDIERVDLCYGRSALHWAAVNGHIEVTKHLVLRPRYKFMEIIRIGHLMHLRDAQGRTPLMNAVVNGHVEIAKILLRLGSENDIRDALGRTSAEYAVLNKNKQMISMLKEHGLKINTTEEVLTFTDVDRHELLRMAARYGHTEVVIALLRNTSDSQIETWLKELLWIATQRDHEDVMKALLERIPENTQMSTRRYRLVKSSDRCLDQVIMMLLKDGLDNMIPLDENQNPLMTTAAGRGYDNVVMSLISKSKQHEVTDALPLCLAAMCGQIKTVELLLKHVHPSNIAEFAGRALRTTSAASQESQIAIAKILIRGGADINHVRPSSYYEPWKFHGRTPLTAAVREKQRDLVELLLDSGANINAEGSLDTPLNIAIKLEAIEIALLLIERGADISRRSHTGKTPLMLAAGRGSLDLVMAILLKKADPGAKDIYGRTALYYATKGGHAKIASTLEPLLNGRLTFLEKYDIIIWLWILSCACIIPMF</sequence>
<dbReference type="OrthoDB" id="20872at2759"/>
<dbReference type="InterPro" id="IPR036770">
    <property type="entry name" value="Ankyrin_rpt-contain_sf"/>
</dbReference>
<feature type="repeat" description="ANK" evidence="2">
    <location>
        <begin position="1261"/>
        <end position="1293"/>
    </location>
</feature>
<feature type="repeat" description="ANK" evidence="2">
    <location>
        <begin position="1229"/>
        <end position="1261"/>
    </location>
</feature>
<dbReference type="Proteomes" id="UP000184499">
    <property type="component" value="Unassembled WGS sequence"/>
</dbReference>
<evidence type="ECO:0000313" key="8">
    <source>
        <dbReference type="Proteomes" id="UP000184499"/>
    </source>
</evidence>
<dbReference type="RefSeq" id="XP_067473538.1">
    <property type="nucleotide sequence ID" value="XM_067626268.1"/>
</dbReference>
<dbReference type="VEuPathDB" id="FungiDB:ASPBRDRAFT_49176"/>
<dbReference type="PRINTS" id="PR01415">
    <property type="entry name" value="ANKYRIN"/>
</dbReference>
<keyword evidence="8" id="KW-1185">Reference proteome</keyword>
<dbReference type="OMA" id="RTYLWVR"/>
<evidence type="ECO:0000259" key="6">
    <source>
        <dbReference type="Pfam" id="PF24883"/>
    </source>
</evidence>
<feature type="repeat" description="ANK" evidence="2">
    <location>
        <begin position="951"/>
        <end position="983"/>
    </location>
</feature>
<dbReference type="SUPFAM" id="SSF53167">
    <property type="entry name" value="Purine and uridine phosphorylases"/>
    <property type="match status" value="1"/>
</dbReference>
<dbReference type="InterPro" id="IPR053137">
    <property type="entry name" value="NLR-like"/>
</dbReference>
<name>A0A1L9U3R0_ASPBC</name>
<dbReference type="Pfam" id="PF24883">
    <property type="entry name" value="NPHP3_N"/>
    <property type="match status" value="1"/>
</dbReference>
<dbReference type="Pfam" id="PF22939">
    <property type="entry name" value="WHD_GPIID"/>
    <property type="match status" value="1"/>
</dbReference>
<dbReference type="STRING" id="767769.A0A1L9U3R0"/>
<dbReference type="InterPro" id="IPR000845">
    <property type="entry name" value="Nucleoside_phosphorylase_d"/>
</dbReference>
<dbReference type="SMART" id="SM00248">
    <property type="entry name" value="ANK"/>
    <property type="match status" value="12"/>
</dbReference>
<feature type="domain" description="Nephrocystin 3-like N-terminal" evidence="6">
    <location>
        <begin position="396"/>
        <end position="562"/>
    </location>
</feature>
<dbReference type="GO" id="GO:0003824">
    <property type="term" value="F:catalytic activity"/>
    <property type="evidence" value="ECO:0007669"/>
    <property type="project" value="InterPro"/>
</dbReference>
<evidence type="ECO:0000313" key="7">
    <source>
        <dbReference type="EMBL" id="OJJ66288.1"/>
    </source>
</evidence>
<feature type="repeat" description="ANK" evidence="2">
    <location>
        <begin position="907"/>
        <end position="928"/>
    </location>
</feature>
<reference evidence="8" key="1">
    <citation type="journal article" date="2017" name="Genome Biol.">
        <title>Comparative genomics reveals high biological diversity and specific adaptations in the industrially and medically important fungal genus Aspergillus.</title>
        <authorList>
            <person name="de Vries R.P."/>
            <person name="Riley R."/>
            <person name="Wiebenga A."/>
            <person name="Aguilar-Osorio G."/>
            <person name="Amillis S."/>
            <person name="Uchima C.A."/>
            <person name="Anderluh G."/>
            <person name="Asadollahi M."/>
            <person name="Askin M."/>
            <person name="Barry K."/>
            <person name="Battaglia E."/>
            <person name="Bayram O."/>
            <person name="Benocci T."/>
            <person name="Braus-Stromeyer S.A."/>
            <person name="Caldana C."/>
            <person name="Canovas D."/>
            <person name="Cerqueira G.C."/>
            <person name="Chen F."/>
            <person name="Chen W."/>
            <person name="Choi C."/>
            <person name="Clum A."/>
            <person name="Dos Santos R.A."/>
            <person name="Damasio A.R."/>
            <person name="Diallinas G."/>
            <person name="Emri T."/>
            <person name="Fekete E."/>
            <person name="Flipphi M."/>
            <person name="Freyberg S."/>
            <person name="Gallo A."/>
            <person name="Gournas C."/>
            <person name="Habgood R."/>
            <person name="Hainaut M."/>
            <person name="Harispe M.L."/>
            <person name="Henrissat B."/>
            <person name="Hilden K.S."/>
            <person name="Hope R."/>
            <person name="Hossain A."/>
            <person name="Karabika E."/>
            <person name="Karaffa L."/>
            <person name="Karanyi Z."/>
            <person name="Krasevec N."/>
            <person name="Kuo A."/>
            <person name="Kusch H."/>
            <person name="LaButti K."/>
            <person name="Lagendijk E.L."/>
            <person name="Lapidus A."/>
            <person name="Levasseur A."/>
            <person name="Lindquist E."/>
            <person name="Lipzen A."/>
            <person name="Logrieco A.F."/>
            <person name="MacCabe A."/>
            <person name="Maekelae M.R."/>
            <person name="Malavazi I."/>
            <person name="Melin P."/>
            <person name="Meyer V."/>
            <person name="Mielnichuk N."/>
            <person name="Miskei M."/>
            <person name="Molnar A.P."/>
            <person name="Mule G."/>
            <person name="Ngan C.Y."/>
            <person name="Orejas M."/>
            <person name="Orosz E."/>
            <person name="Ouedraogo J.P."/>
            <person name="Overkamp K.M."/>
            <person name="Park H.-S."/>
            <person name="Perrone G."/>
            <person name="Piumi F."/>
            <person name="Punt P.J."/>
            <person name="Ram A.F."/>
            <person name="Ramon A."/>
            <person name="Rauscher S."/>
            <person name="Record E."/>
            <person name="Riano-Pachon D.M."/>
            <person name="Robert V."/>
            <person name="Roehrig J."/>
            <person name="Ruller R."/>
            <person name="Salamov A."/>
            <person name="Salih N.S."/>
            <person name="Samson R.A."/>
            <person name="Sandor E."/>
            <person name="Sanguinetti M."/>
            <person name="Schuetze T."/>
            <person name="Sepcic K."/>
            <person name="Shelest E."/>
            <person name="Sherlock G."/>
            <person name="Sophianopoulou V."/>
            <person name="Squina F.M."/>
            <person name="Sun H."/>
            <person name="Susca A."/>
            <person name="Todd R.B."/>
            <person name="Tsang A."/>
            <person name="Unkles S.E."/>
            <person name="van de Wiele N."/>
            <person name="van Rossen-Uffink D."/>
            <person name="Oliveira J.V."/>
            <person name="Vesth T.C."/>
            <person name="Visser J."/>
            <person name="Yu J.-H."/>
            <person name="Zhou M."/>
            <person name="Andersen M.R."/>
            <person name="Archer D.B."/>
            <person name="Baker S.E."/>
            <person name="Benoit I."/>
            <person name="Brakhage A.A."/>
            <person name="Braus G.H."/>
            <person name="Fischer R."/>
            <person name="Frisvad J.C."/>
            <person name="Goldman G.H."/>
            <person name="Houbraken J."/>
            <person name="Oakley B."/>
            <person name="Pocsi I."/>
            <person name="Scazzocchio C."/>
            <person name="Seiboth B."/>
            <person name="vanKuyk P.A."/>
            <person name="Wortman J."/>
            <person name="Dyer P.S."/>
            <person name="Grigoriev I.V."/>
        </authorList>
    </citation>
    <scope>NUCLEOTIDE SEQUENCE [LARGE SCALE GENOMIC DNA]</scope>
    <source>
        <strain evidence="8">CBS 101740 / IMI 381727 / IBT 21946</strain>
    </source>
</reference>
<dbReference type="InterPro" id="IPR056884">
    <property type="entry name" value="NPHP3-like_N"/>
</dbReference>
<dbReference type="GeneID" id="93578756"/>
<keyword evidence="1" id="KW-0677">Repeat</keyword>
<dbReference type="InterPro" id="IPR002110">
    <property type="entry name" value="Ankyrin_rpt"/>
</dbReference>
<feature type="region of interest" description="Disordered" evidence="3">
    <location>
        <begin position="1"/>
        <end position="23"/>
    </location>
</feature>
<dbReference type="InterPro" id="IPR027417">
    <property type="entry name" value="P-loop_NTPase"/>
</dbReference>
<accession>A0A1L9U3R0</accession>
<dbReference type="PANTHER" id="PTHR46082:SF6">
    <property type="entry name" value="AAA+ ATPASE DOMAIN-CONTAINING PROTEIN-RELATED"/>
    <property type="match status" value="1"/>
</dbReference>
<gene>
    <name evidence="7" type="ORF">ASPBRDRAFT_49176</name>
</gene>
<dbReference type="Gene3D" id="3.40.50.1580">
    <property type="entry name" value="Nucleoside phosphorylase domain"/>
    <property type="match status" value="1"/>
</dbReference>
<dbReference type="PROSITE" id="PS50088">
    <property type="entry name" value="ANK_REPEAT"/>
    <property type="match status" value="5"/>
</dbReference>